<evidence type="ECO:0000313" key="2">
    <source>
        <dbReference type="Proteomes" id="UP000215767"/>
    </source>
</evidence>
<dbReference type="RefSeq" id="WP_094843465.1">
    <property type="nucleotide sequence ID" value="NZ_NEVS01000004.1"/>
</dbReference>
<proteinExistence type="predicted"/>
<dbReference type="OrthoDB" id="10006444at2"/>
<sequence>MVQAPSQADVAEVLEMFGYPMGDDARESMLCEMRDIESAARRLMRTPLRPQEHARAAALAEASNAAQAVLAALSQHR</sequence>
<reference evidence="2" key="1">
    <citation type="submission" date="2017-05" db="EMBL/GenBank/DDBJ databases">
        <title>Complete and WGS of Bordetella genogroups.</title>
        <authorList>
            <person name="Spilker T."/>
            <person name="Lipuma J."/>
        </authorList>
    </citation>
    <scope>NUCLEOTIDE SEQUENCE [LARGE SCALE GENOMIC DNA]</scope>
    <source>
        <strain evidence="2">AU8856</strain>
    </source>
</reference>
<name>A0A261UKC0_9BORD</name>
<dbReference type="AlphaFoldDB" id="A0A261UKC0"/>
<keyword evidence="2" id="KW-1185">Reference proteome</keyword>
<dbReference type="Proteomes" id="UP000215767">
    <property type="component" value="Unassembled WGS sequence"/>
</dbReference>
<protein>
    <submittedName>
        <fullName evidence="1">Uncharacterized protein</fullName>
    </submittedName>
</protein>
<gene>
    <name evidence="1" type="ORF">CAL28_22925</name>
</gene>
<organism evidence="1 2">
    <name type="scientific">Bordetella genomosp. 11</name>
    <dbReference type="NCBI Taxonomy" id="1416808"/>
    <lineage>
        <taxon>Bacteria</taxon>
        <taxon>Pseudomonadati</taxon>
        <taxon>Pseudomonadota</taxon>
        <taxon>Betaproteobacteria</taxon>
        <taxon>Burkholderiales</taxon>
        <taxon>Alcaligenaceae</taxon>
        <taxon>Bordetella</taxon>
    </lineage>
</organism>
<evidence type="ECO:0000313" key="1">
    <source>
        <dbReference type="EMBL" id="OZI62081.1"/>
    </source>
</evidence>
<accession>A0A261UKC0</accession>
<comment type="caution">
    <text evidence="1">The sequence shown here is derived from an EMBL/GenBank/DDBJ whole genome shotgun (WGS) entry which is preliminary data.</text>
</comment>
<dbReference type="EMBL" id="NEVS01000004">
    <property type="protein sequence ID" value="OZI62081.1"/>
    <property type="molecule type" value="Genomic_DNA"/>
</dbReference>